<comment type="caution">
    <text evidence="3">The sequence shown here is derived from an EMBL/GenBank/DDBJ whole genome shotgun (WGS) entry which is preliminary data.</text>
</comment>
<accession>A0A814GJL2</accession>
<gene>
    <name evidence="3" type="ORF">OXX778_LOCUS16230</name>
</gene>
<keyword evidence="1" id="KW-0053">Apoptosis</keyword>
<dbReference type="EMBL" id="CAJNOC010003775">
    <property type="protein sequence ID" value="CAF0997419.1"/>
    <property type="molecule type" value="Genomic_DNA"/>
</dbReference>
<dbReference type="AlphaFoldDB" id="A0A814GJL2"/>
<evidence type="ECO:0000259" key="2">
    <source>
        <dbReference type="Pfam" id="PF02017"/>
    </source>
</evidence>
<evidence type="ECO:0000313" key="4">
    <source>
        <dbReference type="Proteomes" id="UP000663879"/>
    </source>
</evidence>
<feature type="domain" description="CIDE-N" evidence="2">
    <location>
        <begin position="4"/>
        <end position="58"/>
    </location>
</feature>
<evidence type="ECO:0000256" key="1">
    <source>
        <dbReference type="ARBA" id="ARBA00022703"/>
    </source>
</evidence>
<dbReference type="Pfam" id="PF02017">
    <property type="entry name" value="CIDE-N"/>
    <property type="match status" value="1"/>
</dbReference>
<keyword evidence="4" id="KW-1185">Reference proteome</keyword>
<evidence type="ECO:0000313" key="3">
    <source>
        <dbReference type="EMBL" id="CAF0997419.1"/>
    </source>
</evidence>
<name>A0A814GJL2_9BILA</name>
<dbReference type="SUPFAM" id="SSF54277">
    <property type="entry name" value="CAD &amp; PB1 domains"/>
    <property type="match status" value="1"/>
</dbReference>
<dbReference type="Gene3D" id="3.10.20.10">
    <property type="match status" value="1"/>
</dbReference>
<dbReference type="OrthoDB" id="6475906at2759"/>
<dbReference type="Proteomes" id="UP000663879">
    <property type="component" value="Unassembled WGS sequence"/>
</dbReference>
<feature type="non-terminal residue" evidence="3">
    <location>
        <position position="202"/>
    </location>
</feature>
<dbReference type="InterPro" id="IPR003508">
    <property type="entry name" value="CIDE-N_dom"/>
</dbReference>
<protein>
    <recommendedName>
        <fullName evidence="2">CIDE-N domain-containing protein</fullName>
    </recommendedName>
</protein>
<organism evidence="3 4">
    <name type="scientific">Brachionus calyciflorus</name>
    <dbReference type="NCBI Taxonomy" id="104777"/>
    <lineage>
        <taxon>Eukaryota</taxon>
        <taxon>Metazoa</taxon>
        <taxon>Spiralia</taxon>
        <taxon>Gnathifera</taxon>
        <taxon>Rotifera</taxon>
        <taxon>Eurotatoria</taxon>
        <taxon>Monogononta</taxon>
        <taxon>Pseudotrocha</taxon>
        <taxon>Ploima</taxon>
        <taxon>Brachionidae</taxon>
        <taxon>Brachionus</taxon>
    </lineage>
</organism>
<dbReference type="GO" id="GO:0006915">
    <property type="term" value="P:apoptotic process"/>
    <property type="evidence" value="ECO:0007669"/>
    <property type="project" value="UniProtKB-KW"/>
</dbReference>
<proteinExistence type="predicted"/>
<reference evidence="3" key="1">
    <citation type="submission" date="2021-02" db="EMBL/GenBank/DDBJ databases">
        <authorList>
            <person name="Nowell W R."/>
        </authorList>
    </citation>
    <scope>NUCLEOTIDE SEQUENCE</scope>
    <source>
        <strain evidence="3">Ploen Becks lab</strain>
    </source>
</reference>
<sequence>MPLIKLFSPDSKKKALISADNLEQIKAKGEQKLGYKIIKVVRESDGAEIDDDEVLEILLTSGKELHLIAYGGEKASRAGIKVSTSGGMGPKFIDAKDLKSLTQLTENEFGIKIEKFIRKSDDLEVDEDEVLQELLNFDDNWLIAIESKKDDEEEDDEGFFGEELRKLKSEMEKIKKSDVKTVNKTGTISNMKTTQLNFQMEQ</sequence>